<evidence type="ECO:0000256" key="5">
    <source>
        <dbReference type="ARBA" id="ARBA00031449"/>
    </source>
</evidence>
<dbReference type="OrthoDB" id="5820615at2"/>
<dbReference type="KEGG" id="saqi:AXG55_02245"/>
<dbReference type="RefSeq" id="WP_148696515.1">
    <property type="nucleotide sequence ID" value="NZ_CP017834.1"/>
</dbReference>
<organism evidence="7 8">
    <name type="scientific">Silvanigrella aquatica</name>
    <dbReference type="NCBI Taxonomy" id="1915309"/>
    <lineage>
        <taxon>Bacteria</taxon>
        <taxon>Pseudomonadati</taxon>
        <taxon>Bdellovibrionota</taxon>
        <taxon>Oligoflexia</taxon>
        <taxon>Silvanigrellales</taxon>
        <taxon>Silvanigrellaceae</taxon>
        <taxon>Silvanigrella</taxon>
    </lineage>
</organism>
<dbReference type="InterPro" id="IPR007115">
    <property type="entry name" value="6-PTP_synth/QueD"/>
</dbReference>
<comment type="similarity">
    <text evidence="2">Belongs to the PTPS family. QueD subfamily.</text>
</comment>
<sequence length="310" mass="35586">MQTHSLSTTKIFIQDVTLLDCAILYPSFGPKGKSWYVDVIWEGNKDKNGVLFDFSLAKKSAKSTIDHEYDHKLLVKPSLIRFQSNSQIIVIGNYKNSDNNLLFAINTYNNSIKRISRETLIALDNDDVTLLEKEIAQSILRNSPENVTNISVKLREHEHKLKPNYYSYTHSLCYHYGNCQRFHGHSSVIEVFKKGKFDLRKSSYAAKKLDNAYIISQNYVVKDWNTKLIQELIDHCPEITDLKEHHIAAQYKGTQGEVAVIIPKDHVFTLEQESTVENLAEFIRAQFPPDEKDIEIRAYEGLSKGSICNI</sequence>
<evidence type="ECO:0000313" key="8">
    <source>
        <dbReference type="Proteomes" id="UP000184731"/>
    </source>
</evidence>
<evidence type="ECO:0000313" key="7">
    <source>
        <dbReference type="EMBL" id="APJ02807.1"/>
    </source>
</evidence>
<dbReference type="STRING" id="1915309.AXG55_02245"/>
<dbReference type="Proteomes" id="UP000184731">
    <property type="component" value="Chromosome"/>
</dbReference>
<dbReference type="InterPro" id="IPR038418">
    <property type="entry name" value="6-PTP_synth/QueD_sf"/>
</dbReference>
<comment type="pathway">
    <text evidence="1">Purine metabolism; 7-cyano-7-deazaguanine biosynthesis.</text>
</comment>
<dbReference type="GO" id="GO:0070497">
    <property type="term" value="F:6-carboxytetrahydropterin synthase activity"/>
    <property type="evidence" value="ECO:0007669"/>
    <property type="project" value="UniProtKB-EC"/>
</dbReference>
<dbReference type="EMBL" id="CP017834">
    <property type="protein sequence ID" value="APJ02807.1"/>
    <property type="molecule type" value="Genomic_DNA"/>
</dbReference>
<dbReference type="Gene3D" id="3.30.479.10">
    <property type="entry name" value="6-pyruvoyl tetrahydropterin synthase/QueD"/>
    <property type="match status" value="2"/>
</dbReference>
<evidence type="ECO:0000256" key="6">
    <source>
        <dbReference type="ARBA" id="ARBA00048807"/>
    </source>
</evidence>
<gene>
    <name evidence="7" type="ORF">AXG55_02245</name>
</gene>
<comment type="catalytic activity">
    <reaction evidence="6">
        <text>7,8-dihydroneopterin 3'-triphosphate + H2O = 6-carboxy-5,6,7,8-tetrahydropterin + triphosphate + acetaldehyde + 2 H(+)</text>
        <dbReference type="Rhea" id="RHEA:27966"/>
        <dbReference type="ChEBI" id="CHEBI:15343"/>
        <dbReference type="ChEBI" id="CHEBI:15377"/>
        <dbReference type="ChEBI" id="CHEBI:15378"/>
        <dbReference type="ChEBI" id="CHEBI:18036"/>
        <dbReference type="ChEBI" id="CHEBI:58462"/>
        <dbReference type="ChEBI" id="CHEBI:61032"/>
        <dbReference type="EC" id="4.1.2.50"/>
    </reaction>
</comment>
<dbReference type="Pfam" id="PF01242">
    <property type="entry name" value="PTPS"/>
    <property type="match status" value="2"/>
</dbReference>
<dbReference type="EC" id="4.1.2.50" evidence="3"/>
<name>A0A1L4CXY6_9BACT</name>
<evidence type="ECO:0000256" key="1">
    <source>
        <dbReference type="ARBA" id="ARBA00005061"/>
    </source>
</evidence>
<protein>
    <recommendedName>
        <fullName evidence="4">6-carboxy-5,6,7,8-tetrahydropterin synthase</fullName>
        <ecNumber evidence="3">4.1.2.50</ecNumber>
    </recommendedName>
    <alternativeName>
        <fullName evidence="5">Queuosine biosynthesis protein QueD</fullName>
    </alternativeName>
</protein>
<evidence type="ECO:0000256" key="2">
    <source>
        <dbReference type="ARBA" id="ARBA00008900"/>
    </source>
</evidence>
<dbReference type="AlphaFoldDB" id="A0A1L4CXY6"/>
<reference evidence="7 8" key="1">
    <citation type="submission" date="2016-10" db="EMBL/GenBank/DDBJ databases">
        <title>Silvanigrella aquatica sp. nov., isolated from a freshwater lake located in the Black Forest, Germany, description of Silvanigrellaceae fam. nov., Silvanigrellales ord. nov., reclassification of the order Bdellovibrionales in the class Oligoflexia, reclassification of the families Bacteriovoracaceae and Halobacteriovoraceae in the new order Bacteriovoracales ord. nov., and reclassification of the family Pseudobacteriovoracaceae in the order Oligoflexiales.</title>
        <authorList>
            <person name="Hahn M.W."/>
            <person name="Schmidt J."/>
            <person name="Koll U."/>
            <person name="Rohde M."/>
            <person name="Verbag S."/>
            <person name="Pitt A."/>
            <person name="Nakai R."/>
            <person name="Naganuma T."/>
            <person name="Lang E."/>
        </authorList>
    </citation>
    <scope>NUCLEOTIDE SEQUENCE [LARGE SCALE GENOMIC DNA]</scope>
    <source>
        <strain evidence="7 8">MWH-Nonnen-W8red</strain>
    </source>
</reference>
<evidence type="ECO:0000256" key="4">
    <source>
        <dbReference type="ARBA" id="ARBA00018141"/>
    </source>
</evidence>
<keyword evidence="8" id="KW-1185">Reference proteome</keyword>
<dbReference type="SUPFAM" id="SSF55620">
    <property type="entry name" value="Tetrahydrobiopterin biosynthesis enzymes-like"/>
    <property type="match status" value="2"/>
</dbReference>
<dbReference type="UniPathway" id="UPA00391"/>
<accession>A0A1L4CXY6</accession>
<proteinExistence type="inferred from homology"/>
<evidence type="ECO:0000256" key="3">
    <source>
        <dbReference type="ARBA" id="ARBA00012982"/>
    </source>
</evidence>